<evidence type="ECO:0000313" key="1">
    <source>
        <dbReference type="EMBL" id="TYG90672.1"/>
    </source>
</evidence>
<accession>A0A5D2EBN1</accession>
<reference evidence="1 2" key="1">
    <citation type="submission" date="2019-06" db="EMBL/GenBank/DDBJ databases">
        <title>WGS assembly of Gossypium darwinii.</title>
        <authorList>
            <person name="Chen Z.J."/>
            <person name="Sreedasyam A."/>
            <person name="Ando A."/>
            <person name="Song Q."/>
            <person name="De L."/>
            <person name="Hulse-Kemp A."/>
            <person name="Ding M."/>
            <person name="Ye W."/>
            <person name="Kirkbride R."/>
            <person name="Jenkins J."/>
            <person name="Plott C."/>
            <person name="Lovell J."/>
            <person name="Lin Y.-M."/>
            <person name="Vaughn R."/>
            <person name="Liu B."/>
            <person name="Li W."/>
            <person name="Simpson S."/>
            <person name="Scheffler B."/>
            <person name="Saski C."/>
            <person name="Grover C."/>
            <person name="Hu G."/>
            <person name="Conover J."/>
            <person name="Carlson J."/>
            <person name="Shu S."/>
            <person name="Boston L."/>
            <person name="Williams M."/>
            <person name="Peterson D."/>
            <person name="Mcgee K."/>
            <person name="Jones D."/>
            <person name="Wendel J."/>
            <person name="Stelly D."/>
            <person name="Grimwood J."/>
            <person name="Schmutz J."/>
        </authorList>
    </citation>
    <scope>NUCLEOTIDE SEQUENCE [LARGE SCALE GENOMIC DNA]</scope>
    <source>
        <strain evidence="1">1808015.09</strain>
    </source>
</reference>
<dbReference type="EMBL" id="CM017699">
    <property type="protein sequence ID" value="TYG90672.1"/>
    <property type="molecule type" value="Genomic_DNA"/>
</dbReference>
<evidence type="ECO:0000313" key="2">
    <source>
        <dbReference type="Proteomes" id="UP000323506"/>
    </source>
</evidence>
<sequence>MSLFFSLGFSSIASPFPFSFIEFFTFTLFGQLLECLDDGVPSVSIRSCSYSKVYIISLTKLIGGNG</sequence>
<protein>
    <submittedName>
        <fullName evidence="1">Uncharacterized protein</fullName>
    </submittedName>
</protein>
<proteinExistence type="predicted"/>
<dbReference type="Proteomes" id="UP000323506">
    <property type="component" value="Chromosome A12"/>
</dbReference>
<organism evidence="1 2">
    <name type="scientific">Gossypium darwinii</name>
    <name type="common">Darwin's cotton</name>
    <name type="synonym">Gossypium barbadense var. darwinii</name>
    <dbReference type="NCBI Taxonomy" id="34276"/>
    <lineage>
        <taxon>Eukaryota</taxon>
        <taxon>Viridiplantae</taxon>
        <taxon>Streptophyta</taxon>
        <taxon>Embryophyta</taxon>
        <taxon>Tracheophyta</taxon>
        <taxon>Spermatophyta</taxon>
        <taxon>Magnoliopsida</taxon>
        <taxon>eudicotyledons</taxon>
        <taxon>Gunneridae</taxon>
        <taxon>Pentapetalae</taxon>
        <taxon>rosids</taxon>
        <taxon>malvids</taxon>
        <taxon>Malvales</taxon>
        <taxon>Malvaceae</taxon>
        <taxon>Malvoideae</taxon>
        <taxon>Gossypium</taxon>
    </lineage>
</organism>
<gene>
    <name evidence="1" type="ORF">ES288_A12G200800v1</name>
</gene>
<dbReference type="AlphaFoldDB" id="A0A5D2EBN1"/>
<keyword evidence="2" id="KW-1185">Reference proteome</keyword>
<name>A0A5D2EBN1_GOSDA</name>